<feature type="disulfide bond" evidence="6">
    <location>
        <begin position="670"/>
        <end position="682"/>
    </location>
</feature>
<keyword evidence="3 6" id="KW-1015">Disulfide bond</keyword>
<comment type="caution">
    <text evidence="6">Lacks conserved residue(s) required for the propagation of feature annotation.</text>
</comment>
<feature type="domain" description="Laminin EGF-like" evidence="9">
    <location>
        <begin position="220"/>
        <end position="263"/>
    </location>
</feature>
<dbReference type="InterPro" id="IPR002049">
    <property type="entry name" value="LE_dom"/>
</dbReference>
<dbReference type="PROSITE" id="PS50027">
    <property type="entry name" value="EGF_LAM_2"/>
    <property type="match status" value="6"/>
</dbReference>
<evidence type="ECO:0000313" key="11">
    <source>
        <dbReference type="EMBL" id="KAG6452989.1"/>
    </source>
</evidence>
<feature type="domain" description="Laminin EGF-like" evidence="9">
    <location>
        <begin position="670"/>
        <end position="716"/>
    </location>
</feature>
<keyword evidence="1 8" id="KW-0732">Signal</keyword>
<dbReference type="InterPro" id="IPR000742">
    <property type="entry name" value="EGF"/>
</dbReference>
<sequence length="1071" mass="116075">MRWCVVLMVTMVAVVAVTPGPRRCAGRLARERLKAAEKIRDKRYYLLCCASACGTPHRRTRPPTTRRYQPFHRTWLGLKYGCNCSSLGAESNACDIRSGQCRCKPHVTGRACDTCEEGYWGLERGGCRRCECGSGASACDPVSGACACAEGVGGAQCDRCLPGYYGFGPAGCLPCPECPEGKVCSPTSGRCVCPGGSLGAGCRQCARGYWAAEPGRCQPCECGPGAMSNVCEPHTGQCKCRPGWAGTACDECAVGHHGPRCKPCYCHLAGSLGCRHGDCPCDSWGRCRCKENVVGEKCDRCLEGTFGLSADNPVGCTACFCFGRAAQCAQAQVARAALHHAAPLHITLQRAKQENAITTMDQDSLLAIHTHSPEATISLPWPPVPVYVELDKRFLGDRVTSYGGLLRFKAEEEGGVELSPEVKAKFPLVRIYGKNIVLDYFERVAGVNGSHAVRLHESVWEVRGAGRCSRAALMLALQAVQRLLLRVTTRAPTHTEHAHALLLNVSLDTAIPGLSRSEPALGVELCDCPRGYAALSCQEPAVGFWMPPPKVHMTTVAGTIVISLEGDAQPCHCNNRSNKCDPETGHCLNCTHGTAGPRCAVCAPGHYGHPAGAGGCTPCPCPSRARNFATGCSVSGGRLQCLCKPGYSGPECQHCAAGYRRGADGACAACACHPRGAESAQCDARAACRCREFATGRACDRCLAPRTYMDIDGCKPCDNCTQTLLDAAEELTANLRINANPTELSRIPKPFAALKEFTTNSSRLHTVLESVKKDITKSRNLAYIMNDLEAIEHRIFTEANRLKTEASRRQKEAEYLSLESMSALDEVLSQRRRLGELVASLDDFARGERHLSAHRALKEARQLLRGIKEINLSDYNAVARDVSVSANLQSTAVQEYNYRIEDTYRRLRKLQTALDEWEQKAQDLSDLAQTVWRADDTVTDLQARVKPRLVALRDVSLRCRLALEDINTLSTNNITDAIGTTLLQAQTLGIRFPSMAAELAVLTLAAEEKEGILYNLTPAYKQKYLEPVEKHVKELGLKAKEYKSVFAGSRAAASLGVAAARAWSRVGEHVR</sequence>
<feature type="coiled-coil region" evidence="7">
    <location>
        <begin position="900"/>
        <end position="927"/>
    </location>
</feature>
<dbReference type="GO" id="GO:0005604">
    <property type="term" value="C:basement membrane"/>
    <property type="evidence" value="ECO:0007669"/>
    <property type="project" value="UniProtKB-ARBA"/>
</dbReference>
<dbReference type="SMART" id="SM00181">
    <property type="entry name" value="EGF"/>
    <property type="match status" value="6"/>
</dbReference>
<dbReference type="FunFam" id="2.10.25.10:FF:000188">
    <property type="entry name" value="Laminin subunit gamma 2"/>
    <property type="match status" value="1"/>
</dbReference>
<dbReference type="GO" id="GO:0009887">
    <property type="term" value="P:animal organ morphogenesis"/>
    <property type="evidence" value="ECO:0007669"/>
    <property type="project" value="TreeGrafter"/>
</dbReference>
<feature type="domain" description="Laminin EGF-like" evidence="9">
    <location>
        <begin position="571"/>
        <end position="618"/>
    </location>
</feature>
<feature type="disulfide bond" evidence="6">
    <location>
        <begin position="240"/>
        <end position="249"/>
    </location>
</feature>
<dbReference type="PANTHER" id="PTHR10574">
    <property type="entry name" value="NETRIN/LAMININ-RELATED"/>
    <property type="match status" value="1"/>
</dbReference>
<evidence type="ECO:0000259" key="9">
    <source>
        <dbReference type="PROSITE" id="PS50027"/>
    </source>
</evidence>
<dbReference type="FunFam" id="2.10.25.10:FF:000074">
    <property type="entry name" value="Laminin subunit alpha"/>
    <property type="match status" value="2"/>
</dbReference>
<feature type="disulfide bond" evidence="6">
    <location>
        <begin position="82"/>
        <end position="94"/>
    </location>
</feature>
<name>A0A922CP14_MANSE</name>
<feature type="domain" description="Laminin EGF-like" evidence="9">
    <location>
        <begin position="82"/>
        <end position="129"/>
    </location>
</feature>
<evidence type="ECO:0000256" key="4">
    <source>
        <dbReference type="ARBA" id="ARBA00023180"/>
    </source>
</evidence>
<feature type="disulfide bond" evidence="6">
    <location>
        <begin position="148"/>
        <end position="157"/>
    </location>
</feature>
<evidence type="ECO:0000256" key="1">
    <source>
        <dbReference type="ARBA" id="ARBA00022729"/>
    </source>
</evidence>
<organism evidence="11 12">
    <name type="scientific">Manduca sexta</name>
    <name type="common">Tobacco hawkmoth</name>
    <name type="synonym">Tobacco hornworm</name>
    <dbReference type="NCBI Taxonomy" id="7130"/>
    <lineage>
        <taxon>Eukaryota</taxon>
        <taxon>Metazoa</taxon>
        <taxon>Ecdysozoa</taxon>
        <taxon>Arthropoda</taxon>
        <taxon>Hexapoda</taxon>
        <taxon>Insecta</taxon>
        <taxon>Pterygota</taxon>
        <taxon>Neoptera</taxon>
        <taxon>Endopterygota</taxon>
        <taxon>Lepidoptera</taxon>
        <taxon>Glossata</taxon>
        <taxon>Ditrysia</taxon>
        <taxon>Bombycoidea</taxon>
        <taxon>Sphingidae</taxon>
        <taxon>Sphinginae</taxon>
        <taxon>Sphingini</taxon>
        <taxon>Manduca</taxon>
    </lineage>
</organism>
<feature type="domain" description="Laminin IV type A" evidence="10">
    <location>
        <begin position="339"/>
        <end position="525"/>
    </location>
</feature>
<feature type="domain" description="Laminin EGF-like" evidence="9">
    <location>
        <begin position="130"/>
        <end position="174"/>
    </location>
</feature>
<feature type="disulfide bond" evidence="6">
    <location>
        <begin position="602"/>
        <end position="616"/>
    </location>
</feature>
<dbReference type="PANTHER" id="PTHR10574:SF406">
    <property type="entry name" value="LAMININ SUBUNIT ALPHA 5"/>
    <property type="match status" value="1"/>
</dbReference>
<feature type="disulfide bond" evidence="6">
    <location>
        <begin position="289"/>
        <end position="298"/>
    </location>
</feature>
<feature type="chain" id="PRO_5037689095" description="Laminin subunit alpha-2" evidence="8">
    <location>
        <begin position="17"/>
        <end position="1071"/>
    </location>
</feature>
<dbReference type="GO" id="GO:0009888">
    <property type="term" value="P:tissue development"/>
    <property type="evidence" value="ECO:0007669"/>
    <property type="project" value="TreeGrafter"/>
</dbReference>
<dbReference type="InterPro" id="IPR050440">
    <property type="entry name" value="Laminin/Netrin_ECM"/>
</dbReference>
<feature type="disulfide bond" evidence="6">
    <location>
        <begin position="590"/>
        <end position="599"/>
    </location>
</feature>
<keyword evidence="7" id="KW-0175">Coiled coil</keyword>
<dbReference type="PROSITE" id="PS51115">
    <property type="entry name" value="LAMININ_IVA"/>
    <property type="match status" value="1"/>
</dbReference>
<keyword evidence="2" id="KW-0677">Repeat</keyword>
<gene>
    <name evidence="11" type="ORF">O3G_MSEX007912</name>
</gene>
<dbReference type="GO" id="GO:0048731">
    <property type="term" value="P:system development"/>
    <property type="evidence" value="ECO:0007669"/>
    <property type="project" value="UniProtKB-ARBA"/>
</dbReference>
<evidence type="ECO:0000256" key="6">
    <source>
        <dbReference type="PROSITE-ProRule" id="PRU00460"/>
    </source>
</evidence>
<dbReference type="AlphaFoldDB" id="A0A922CP14"/>
<proteinExistence type="predicted"/>
<feature type="disulfide bond" evidence="6">
    <location>
        <begin position="690"/>
        <end position="699"/>
    </location>
</feature>
<evidence type="ECO:0000313" key="12">
    <source>
        <dbReference type="Proteomes" id="UP000791440"/>
    </source>
</evidence>
<dbReference type="EMBL" id="JH668434">
    <property type="protein sequence ID" value="KAG6452989.1"/>
    <property type="molecule type" value="Genomic_DNA"/>
</dbReference>
<accession>A0A922CP14</accession>
<evidence type="ECO:0000256" key="3">
    <source>
        <dbReference type="ARBA" id="ARBA00023157"/>
    </source>
</evidence>
<dbReference type="Pfam" id="PF00053">
    <property type="entry name" value="EGF_laminin"/>
    <property type="match status" value="8"/>
</dbReference>
<dbReference type="SMART" id="SM00281">
    <property type="entry name" value="LamB"/>
    <property type="match status" value="1"/>
</dbReference>
<evidence type="ECO:0000259" key="10">
    <source>
        <dbReference type="PROSITE" id="PS51115"/>
    </source>
</evidence>
<dbReference type="CDD" id="cd00055">
    <property type="entry name" value="EGF_Lam"/>
    <property type="match status" value="6"/>
</dbReference>
<evidence type="ECO:0000256" key="2">
    <source>
        <dbReference type="ARBA" id="ARBA00022737"/>
    </source>
</evidence>
<feature type="disulfide bond" evidence="6">
    <location>
        <begin position="84"/>
        <end position="101"/>
    </location>
</feature>
<feature type="non-terminal residue" evidence="11">
    <location>
        <position position="1071"/>
    </location>
</feature>
<dbReference type="Proteomes" id="UP000791440">
    <property type="component" value="Unassembled WGS sequence"/>
</dbReference>
<evidence type="ECO:0000256" key="5">
    <source>
        <dbReference type="ARBA" id="ARBA00023292"/>
    </source>
</evidence>
<dbReference type="InterPro" id="IPR000034">
    <property type="entry name" value="Laminin_IV"/>
</dbReference>
<evidence type="ECO:0000256" key="7">
    <source>
        <dbReference type="SAM" id="Coils"/>
    </source>
</evidence>
<evidence type="ECO:0000256" key="8">
    <source>
        <dbReference type="SAM" id="SignalP"/>
    </source>
</evidence>
<dbReference type="SMART" id="SM00180">
    <property type="entry name" value="EGF_Lam"/>
    <property type="match status" value="8"/>
</dbReference>
<keyword evidence="12" id="KW-1185">Reference proteome</keyword>
<keyword evidence="4" id="KW-0325">Glycoprotein</keyword>
<dbReference type="Pfam" id="PF00052">
    <property type="entry name" value="Laminin_B"/>
    <property type="match status" value="1"/>
</dbReference>
<feature type="signal peptide" evidence="8">
    <location>
        <begin position="1"/>
        <end position="16"/>
    </location>
</feature>
<feature type="disulfide bond" evidence="6">
    <location>
        <begin position="103"/>
        <end position="112"/>
    </location>
</feature>
<protein>
    <recommendedName>
        <fullName evidence="13">Laminin subunit alpha-2</fullName>
    </recommendedName>
</protein>
<feature type="domain" description="Laminin EGF-like" evidence="9">
    <location>
        <begin position="264"/>
        <end position="318"/>
    </location>
</feature>
<comment type="caution">
    <text evidence="11">The sequence shown here is derived from an EMBL/GenBank/DDBJ whole genome shotgun (WGS) entry which is preliminary data.</text>
</comment>
<reference evidence="11" key="2">
    <citation type="submission" date="2020-12" db="EMBL/GenBank/DDBJ databases">
        <authorList>
            <person name="Kanost M."/>
        </authorList>
    </citation>
    <scope>NUCLEOTIDE SEQUENCE</scope>
</reference>
<dbReference type="PROSITE" id="PS01248">
    <property type="entry name" value="EGF_LAM_1"/>
    <property type="match status" value="3"/>
</dbReference>
<reference evidence="11" key="1">
    <citation type="journal article" date="2016" name="Insect Biochem. Mol. Biol.">
        <title>Multifaceted biological insights from a draft genome sequence of the tobacco hornworm moth, Manduca sexta.</title>
        <authorList>
            <person name="Kanost M.R."/>
            <person name="Arrese E.L."/>
            <person name="Cao X."/>
            <person name="Chen Y.R."/>
            <person name="Chellapilla S."/>
            <person name="Goldsmith M.R."/>
            <person name="Grosse-Wilde E."/>
            <person name="Heckel D.G."/>
            <person name="Herndon N."/>
            <person name="Jiang H."/>
            <person name="Papanicolaou A."/>
            <person name="Qu J."/>
            <person name="Soulages J.L."/>
            <person name="Vogel H."/>
            <person name="Walters J."/>
            <person name="Waterhouse R.M."/>
            <person name="Ahn S.J."/>
            <person name="Almeida F.C."/>
            <person name="An C."/>
            <person name="Aqrawi P."/>
            <person name="Bretschneider A."/>
            <person name="Bryant W.B."/>
            <person name="Bucks S."/>
            <person name="Chao H."/>
            <person name="Chevignon G."/>
            <person name="Christen J.M."/>
            <person name="Clarke D.F."/>
            <person name="Dittmer N.T."/>
            <person name="Ferguson L.C.F."/>
            <person name="Garavelou S."/>
            <person name="Gordon K.H.J."/>
            <person name="Gunaratna R.T."/>
            <person name="Han Y."/>
            <person name="Hauser F."/>
            <person name="He Y."/>
            <person name="Heidel-Fischer H."/>
            <person name="Hirsh A."/>
            <person name="Hu Y."/>
            <person name="Jiang H."/>
            <person name="Kalra D."/>
            <person name="Klinner C."/>
            <person name="Konig C."/>
            <person name="Kovar C."/>
            <person name="Kroll A.R."/>
            <person name="Kuwar S.S."/>
            <person name="Lee S.L."/>
            <person name="Lehman R."/>
            <person name="Li K."/>
            <person name="Li Z."/>
            <person name="Liang H."/>
            <person name="Lovelace S."/>
            <person name="Lu Z."/>
            <person name="Mansfield J.H."/>
            <person name="McCulloch K.J."/>
            <person name="Mathew T."/>
            <person name="Morton B."/>
            <person name="Muzny D.M."/>
            <person name="Neunemann D."/>
            <person name="Ongeri F."/>
            <person name="Pauchet Y."/>
            <person name="Pu L.L."/>
            <person name="Pyrousis I."/>
            <person name="Rao X.J."/>
            <person name="Redding A."/>
            <person name="Roesel C."/>
            <person name="Sanchez-Gracia A."/>
            <person name="Schaack S."/>
            <person name="Shukla A."/>
            <person name="Tetreau G."/>
            <person name="Wang Y."/>
            <person name="Xiong G.H."/>
            <person name="Traut W."/>
            <person name="Walsh T.K."/>
            <person name="Worley K.C."/>
            <person name="Wu D."/>
            <person name="Wu W."/>
            <person name="Wu Y.Q."/>
            <person name="Zhang X."/>
            <person name="Zou Z."/>
            <person name="Zucker H."/>
            <person name="Briscoe A.D."/>
            <person name="Burmester T."/>
            <person name="Clem R.J."/>
            <person name="Feyereisen R."/>
            <person name="Grimmelikhuijzen C.J.P."/>
            <person name="Hamodrakas S.J."/>
            <person name="Hansson B.S."/>
            <person name="Huguet E."/>
            <person name="Jermiin L.S."/>
            <person name="Lan Q."/>
            <person name="Lehman H.K."/>
            <person name="Lorenzen M."/>
            <person name="Merzendorfer H."/>
            <person name="Michalopoulos I."/>
            <person name="Morton D.B."/>
            <person name="Muthukrishnan S."/>
            <person name="Oakeshott J.G."/>
            <person name="Palmer W."/>
            <person name="Park Y."/>
            <person name="Passarelli A.L."/>
            <person name="Rozas J."/>
            <person name="Schwartz L.M."/>
            <person name="Smith W."/>
            <person name="Southgate A."/>
            <person name="Vilcinskas A."/>
            <person name="Vogt R."/>
            <person name="Wang P."/>
            <person name="Werren J."/>
            <person name="Yu X.Q."/>
            <person name="Zhou J.J."/>
            <person name="Brown S.J."/>
            <person name="Scherer S.E."/>
            <person name="Richards S."/>
            <person name="Blissard G.W."/>
        </authorList>
    </citation>
    <scope>NUCLEOTIDE SEQUENCE</scope>
</reference>
<keyword evidence="5 6" id="KW-0424">Laminin EGF-like domain</keyword>
<evidence type="ECO:0008006" key="13">
    <source>
        <dbReference type="Google" id="ProtNLM"/>
    </source>
</evidence>